<organism evidence="1 2">
    <name type="scientific">Ambispora gerdemannii</name>
    <dbReference type="NCBI Taxonomy" id="144530"/>
    <lineage>
        <taxon>Eukaryota</taxon>
        <taxon>Fungi</taxon>
        <taxon>Fungi incertae sedis</taxon>
        <taxon>Mucoromycota</taxon>
        <taxon>Glomeromycotina</taxon>
        <taxon>Glomeromycetes</taxon>
        <taxon>Archaeosporales</taxon>
        <taxon>Ambisporaceae</taxon>
        <taxon>Ambispora</taxon>
    </lineage>
</organism>
<reference evidence="1" key="1">
    <citation type="submission" date="2021-06" db="EMBL/GenBank/DDBJ databases">
        <authorList>
            <person name="Kallberg Y."/>
            <person name="Tangrot J."/>
            <person name="Rosling A."/>
        </authorList>
    </citation>
    <scope>NUCLEOTIDE SEQUENCE</scope>
    <source>
        <strain evidence="1">MT106</strain>
    </source>
</reference>
<dbReference type="EMBL" id="CAJVPL010000033">
    <property type="protein sequence ID" value="CAG8436343.1"/>
    <property type="molecule type" value="Genomic_DNA"/>
</dbReference>
<protein>
    <submittedName>
        <fullName evidence="1">2696_t:CDS:1</fullName>
    </submittedName>
</protein>
<keyword evidence="2" id="KW-1185">Reference proteome</keyword>
<comment type="caution">
    <text evidence="1">The sequence shown here is derived from an EMBL/GenBank/DDBJ whole genome shotgun (WGS) entry which is preliminary data.</text>
</comment>
<gene>
    <name evidence="1" type="ORF">AGERDE_LOCUS644</name>
</gene>
<proteinExistence type="predicted"/>
<dbReference type="AlphaFoldDB" id="A0A9N8V1J6"/>
<evidence type="ECO:0000313" key="2">
    <source>
        <dbReference type="Proteomes" id="UP000789831"/>
    </source>
</evidence>
<accession>A0A9N8V1J6</accession>
<sequence length="80" mass="9044">MVTYDAEPSSVDAWKGYIEPNEYPTTRWNLFGRWVSYDAEPPSVNAWKEFLYAAYITSMDTLQRGTSSGKGSVRRLLGSA</sequence>
<name>A0A9N8V1J6_9GLOM</name>
<dbReference type="Proteomes" id="UP000789831">
    <property type="component" value="Unassembled WGS sequence"/>
</dbReference>
<evidence type="ECO:0000313" key="1">
    <source>
        <dbReference type="EMBL" id="CAG8436343.1"/>
    </source>
</evidence>